<evidence type="ECO:0000313" key="8">
    <source>
        <dbReference type="Proteomes" id="UP001431199"/>
    </source>
</evidence>
<dbReference type="PANTHER" id="PTHR43806:SF11">
    <property type="entry name" value="CEREVISIN-RELATED"/>
    <property type="match status" value="1"/>
</dbReference>
<feature type="active site" description="Charge relay system" evidence="5">
    <location>
        <position position="232"/>
    </location>
</feature>
<feature type="active site" description="Charge relay system" evidence="5">
    <location>
        <position position="198"/>
    </location>
</feature>
<dbReference type="InterPro" id="IPR023828">
    <property type="entry name" value="Peptidase_S8_Ser-AS"/>
</dbReference>
<dbReference type="PROSITE" id="PS00138">
    <property type="entry name" value="SUBTILASE_SER"/>
    <property type="match status" value="1"/>
</dbReference>
<proteinExistence type="inferred from homology"/>
<dbReference type="PROSITE" id="PS00137">
    <property type="entry name" value="SUBTILASE_HIS"/>
    <property type="match status" value="1"/>
</dbReference>
<keyword evidence="3 5" id="KW-0378">Hydrolase</keyword>
<sequence>MKDLIANLLAELSIGMVETRASHILFGEVDLPNEIMEEIAKGNCNSKREKKLEVNMKKVSKRIIATVVAMSMFFVSGINTYAYENEKNIDKKEYLVMTKNSNEKDKTIDKYKNIDDKNVKKLNDNNICYVKMTQEQAKKLENEKNIESVEQNIVIKGAGEEIDPDIVTDNWNLEIVNANQSDNSNENDTEKIKIAIIDSGVDLCEEIDVKERYNLVPEEEGVLPIYDDMTGHGTAIAGIIAGKSVEGRYAKGINSNVELYSIKVLDGENSAPLNRLVEGIYKAIEYDVDIINLSLGTTINSKILHKAIIDANNAGILIVAAAGNRGKSDGIVEYPAAYKEVLSVGAIDSNADISETSSYGDKVDVVAPGELIKTVANFGMETVSSGTSMAAPHVVGIASVLWQKDKTKDADFIRNLIEDSANSICKDSKNYNLVDMEYAIKMYDEYATNNDILENDSEIEIDDEMSKVTAKWSRDNHEALVSNLNGGKATTKQLNLIKLGIRYNDNYLMYKKDESDKVERDIWHSLNADTNYMAAVYYVGKVIQNASVTPSGVAKPNGLTNAQYSKMIEDINVLKTDDRWNKALDNYKISYKKNNDNIRCVLFGMSLHIITDAFAHRAYRKKFAMSGVNWEDWEHVTPTDDISETPRRYNAAGKVVNNAFELAFNSSNISSSYTIRSKHIMYNNPFFDGSFRMKDLVFMAEANSGNDSTYQEWRRNLAANTWTDDVSKQQRIPGLLQ</sequence>
<reference evidence="7" key="1">
    <citation type="submission" date="2022-09" db="EMBL/GenBank/DDBJ databases">
        <title>Eubacterium sp. LFL-14 isolated from human feces.</title>
        <authorList>
            <person name="Liu F."/>
        </authorList>
    </citation>
    <scope>NUCLEOTIDE SEQUENCE</scope>
    <source>
        <strain evidence="7">LFL-14</strain>
    </source>
</reference>
<keyword evidence="2 5" id="KW-0645">Protease</keyword>
<dbReference type="PRINTS" id="PR00723">
    <property type="entry name" value="SUBTILISIN"/>
</dbReference>
<evidence type="ECO:0000313" key="7">
    <source>
        <dbReference type="EMBL" id="MCT7399562.1"/>
    </source>
</evidence>
<dbReference type="SUPFAM" id="SSF52743">
    <property type="entry name" value="Subtilisin-like"/>
    <property type="match status" value="1"/>
</dbReference>
<evidence type="ECO:0000256" key="1">
    <source>
        <dbReference type="ARBA" id="ARBA00011073"/>
    </source>
</evidence>
<comment type="similarity">
    <text evidence="1 5">Belongs to the peptidase S8 family.</text>
</comment>
<comment type="caution">
    <text evidence="7">The sequence shown here is derived from an EMBL/GenBank/DDBJ whole genome shotgun (WGS) entry which is preliminary data.</text>
</comment>
<dbReference type="InterPro" id="IPR022398">
    <property type="entry name" value="Peptidase_S8_His-AS"/>
</dbReference>
<gene>
    <name evidence="7" type="ORF">N5B56_10770</name>
</gene>
<accession>A0ABT2M583</accession>
<evidence type="ECO:0000256" key="5">
    <source>
        <dbReference type="PROSITE-ProRule" id="PRU01240"/>
    </source>
</evidence>
<keyword evidence="8" id="KW-1185">Reference proteome</keyword>
<dbReference type="PROSITE" id="PS51892">
    <property type="entry name" value="SUBTILASE"/>
    <property type="match status" value="1"/>
</dbReference>
<feature type="active site" description="Charge relay system" evidence="5">
    <location>
        <position position="388"/>
    </location>
</feature>
<dbReference type="Pfam" id="PF00082">
    <property type="entry name" value="Peptidase_S8"/>
    <property type="match status" value="1"/>
</dbReference>
<evidence type="ECO:0000256" key="4">
    <source>
        <dbReference type="ARBA" id="ARBA00022825"/>
    </source>
</evidence>
<dbReference type="RefSeq" id="WP_260978918.1">
    <property type="nucleotide sequence ID" value="NZ_JAODBU010000011.1"/>
</dbReference>
<dbReference type="PANTHER" id="PTHR43806">
    <property type="entry name" value="PEPTIDASE S8"/>
    <property type="match status" value="1"/>
</dbReference>
<dbReference type="InterPro" id="IPR000209">
    <property type="entry name" value="Peptidase_S8/S53_dom"/>
</dbReference>
<dbReference type="EMBL" id="JAODBU010000011">
    <property type="protein sequence ID" value="MCT7399562.1"/>
    <property type="molecule type" value="Genomic_DNA"/>
</dbReference>
<name>A0ABT2M583_9FIRM</name>
<evidence type="ECO:0000256" key="3">
    <source>
        <dbReference type="ARBA" id="ARBA00022801"/>
    </source>
</evidence>
<dbReference type="InterPro" id="IPR036852">
    <property type="entry name" value="Peptidase_S8/S53_dom_sf"/>
</dbReference>
<evidence type="ECO:0000256" key="2">
    <source>
        <dbReference type="ARBA" id="ARBA00022670"/>
    </source>
</evidence>
<keyword evidence="4 5" id="KW-0720">Serine protease</keyword>
<dbReference type="Gene3D" id="3.40.50.200">
    <property type="entry name" value="Peptidase S8/S53 domain"/>
    <property type="match status" value="1"/>
</dbReference>
<dbReference type="InterPro" id="IPR015500">
    <property type="entry name" value="Peptidase_S8_subtilisin-rel"/>
</dbReference>
<evidence type="ECO:0000259" key="6">
    <source>
        <dbReference type="Pfam" id="PF00082"/>
    </source>
</evidence>
<feature type="domain" description="Peptidase S8/S53" evidence="6">
    <location>
        <begin position="191"/>
        <end position="426"/>
    </location>
</feature>
<dbReference type="InterPro" id="IPR050131">
    <property type="entry name" value="Peptidase_S8_subtilisin-like"/>
</dbReference>
<protein>
    <submittedName>
        <fullName evidence="7">S8 family serine peptidase</fullName>
    </submittedName>
</protein>
<dbReference type="Proteomes" id="UP001431199">
    <property type="component" value="Unassembled WGS sequence"/>
</dbReference>
<organism evidence="7 8">
    <name type="scientific">Eubacterium album</name>
    <dbReference type="NCBI Taxonomy" id="2978477"/>
    <lineage>
        <taxon>Bacteria</taxon>
        <taxon>Bacillati</taxon>
        <taxon>Bacillota</taxon>
        <taxon>Clostridia</taxon>
        <taxon>Eubacteriales</taxon>
        <taxon>Eubacteriaceae</taxon>
        <taxon>Eubacterium</taxon>
    </lineage>
</organism>